<evidence type="ECO:0000313" key="1">
    <source>
        <dbReference type="EMBL" id="EJW84960.1"/>
    </source>
</evidence>
<accession>J9BCP1</accession>
<name>J9BCP1_WUCBA</name>
<dbReference type="Proteomes" id="UP000004810">
    <property type="component" value="Unassembled WGS sequence"/>
</dbReference>
<comment type="caution">
    <text evidence="1">The sequence shown here is derived from an EMBL/GenBank/DDBJ whole genome shotgun (WGS) entry which is preliminary data.</text>
</comment>
<feature type="non-terminal residue" evidence="1">
    <location>
        <position position="1"/>
    </location>
</feature>
<protein>
    <submittedName>
        <fullName evidence="1">Uncharacterized protein</fullName>
    </submittedName>
</protein>
<evidence type="ECO:0000313" key="2">
    <source>
        <dbReference type="Proteomes" id="UP000004810"/>
    </source>
</evidence>
<dbReference type="EMBL" id="ADBV01001376">
    <property type="protein sequence ID" value="EJW84960.1"/>
    <property type="molecule type" value="Genomic_DNA"/>
</dbReference>
<reference evidence="2" key="1">
    <citation type="submission" date="2012-08" db="EMBL/GenBank/DDBJ databases">
        <title>The Genome Sequence of Wuchereria bancrofti.</title>
        <authorList>
            <person name="Nutman T.B."/>
            <person name="Fink D.L."/>
            <person name="Russ C."/>
            <person name="Young S."/>
            <person name="Zeng Q."/>
            <person name="Koehrsen M."/>
            <person name="Alvarado L."/>
            <person name="Berlin A."/>
            <person name="Chapman S.B."/>
            <person name="Chen Z."/>
            <person name="Freedman E."/>
            <person name="Gellesch M."/>
            <person name="Goldberg J."/>
            <person name="Griggs A."/>
            <person name="Gujja S."/>
            <person name="Heilman E.R."/>
            <person name="Heiman D."/>
            <person name="Hepburn T."/>
            <person name="Howarth C."/>
            <person name="Jen D."/>
            <person name="Larson L."/>
            <person name="Lewis B."/>
            <person name="Mehta T."/>
            <person name="Park D."/>
            <person name="Pearson M."/>
            <person name="Roberts A."/>
            <person name="Saif S."/>
            <person name="Shea T."/>
            <person name="Shenoy N."/>
            <person name="Sisk P."/>
            <person name="Stolte C."/>
            <person name="Sykes S."/>
            <person name="Walk T."/>
            <person name="White J."/>
            <person name="Yandava C."/>
            <person name="Haas B."/>
            <person name="Henn M.R."/>
            <person name="Nusbaum C."/>
            <person name="Birren B."/>
        </authorList>
    </citation>
    <scope>NUCLEOTIDE SEQUENCE [LARGE SCALE GENOMIC DNA]</scope>
    <source>
        <strain evidence="2">NA</strain>
    </source>
</reference>
<gene>
    <name evidence="1" type="ORF">WUBG_04129</name>
</gene>
<feature type="non-terminal residue" evidence="1">
    <location>
        <position position="56"/>
    </location>
</feature>
<proteinExistence type="predicted"/>
<organism evidence="1 2">
    <name type="scientific">Wuchereria bancrofti</name>
    <dbReference type="NCBI Taxonomy" id="6293"/>
    <lineage>
        <taxon>Eukaryota</taxon>
        <taxon>Metazoa</taxon>
        <taxon>Ecdysozoa</taxon>
        <taxon>Nematoda</taxon>
        <taxon>Chromadorea</taxon>
        <taxon>Rhabditida</taxon>
        <taxon>Spirurina</taxon>
        <taxon>Spiruromorpha</taxon>
        <taxon>Filarioidea</taxon>
        <taxon>Onchocercidae</taxon>
        <taxon>Wuchereria</taxon>
    </lineage>
</organism>
<sequence length="56" mass="7168">NKRKIWITKRWKKKKREKRVILFYITELIFNLKKIIKNKRKKERVSERKGERLKNK</sequence>
<dbReference type="AlphaFoldDB" id="J9BCP1"/>